<evidence type="ECO:0000256" key="4">
    <source>
        <dbReference type="ARBA" id="ARBA00022490"/>
    </source>
</evidence>
<gene>
    <name evidence="10" type="primary">lcdH</name>
    <name evidence="10" type="ORF">GCM10011498_25320</name>
</gene>
<dbReference type="InterPro" id="IPR013328">
    <property type="entry name" value="6PGD_dom2"/>
</dbReference>
<feature type="binding site" evidence="7">
    <location>
        <begin position="9"/>
        <end position="14"/>
    </location>
    <ligand>
        <name>NAD(+)</name>
        <dbReference type="ChEBI" id="CHEBI:57540"/>
    </ligand>
</feature>
<dbReference type="PANTHER" id="PTHR48075">
    <property type="entry name" value="3-HYDROXYACYL-COA DEHYDROGENASE FAMILY PROTEIN"/>
    <property type="match status" value="1"/>
</dbReference>
<dbReference type="HAMAP" id="MF_02129">
    <property type="entry name" value="L_carnitine_dehydrog"/>
    <property type="match status" value="1"/>
</dbReference>
<comment type="caution">
    <text evidence="10">The sequence shown here is derived from an EMBL/GenBank/DDBJ whole genome shotgun (WGS) entry which is preliminary data.</text>
</comment>
<dbReference type="GO" id="GO:0070403">
    <property type="term" value="F:NAD+ binding"/>
    <property type="evidence" value="ECO:0007669"/>
    <property type="project" value="InterPro"/>
</dbReference>
<reference evidence="10" key="2">
    <citation type="submission" date="2020-09" db="EMBL/GenBank/DDBJ databases">
        <authorList>
            <person name="Sun Q."/>
            <person name="Zhou Y."/>
        </authorList>
    </citation>
    <scope>NUCLEOTIDE SEQUENCE</scope>
    <source>
        <strain evidence="10">CGMCC 1.15880</strain>
    </source>
</reference>
<dbReference type="EMBL" id="BMKA01000003">
    <property type="protein sequence ID" value="GGA23381.1"/>
    <property type="molecule type" value="Genomic_DNA"/>
</dbReference>
<dbReference type="CDD" id="cd00586">
    <property type="entry name" value="4HBT"/>
    <property type="match status" value="1"/>
</dbReference>
<dbReference type="SUPFAM" id="SSF54637">
    <property type="entry name" value="Thioesterase/thiol ester dehydrase-isomerase"/>
    <property type="match status" value="1"/>
</dbReference>
<comment type="pathway">
    <text evidence="2 7">Amine and polyamine metabolism; carnitine metabolism.</text>
</comment>
<dbReference type="SUPFAM" id="SSF48179">
    <property type="entry name" value="6-phosphogluconate dehydrogenase C-terminal domain-like"/>
    <property type="match status" value="1"/>
</dbReference>
<keyword evidence="6 7" id="KW-0520">NAD</keyword>
<feature type="domain" description="3-hydroxyacyl-CoA dehydrogenase NAD binding" evidence="9">
    <location>
        <begin position="5"/>
        <end position="179"/>
    </location>
</feature>
<reference evidence="10" key="1">
    <citation type="journal article" date="2014" name="Int. J. Syst. Evol. Microbiol.">
        <title>Complete genome sequence of Corynebacterium casei LMG S-19264T (=DSM 44701T), isolated from a smear-ripened cheese.</title>
        <authorList>
            <consortium name="US DOE Joint Genome Institute (JGI-PGF)"/>
            <person name="Walter F."/>
            <person name="Albersmeier A."/>
            <person name="Kalinowski J."/>
            <person name="Ruckert C."/>
        </authorList>
    </citation>
    <scope>NUCLEOTIDE SEQUENCE</scope>
    <source>
        <strain evidence="10">CGMCC 1.15880</strain>
    </source>
</reference>
<keyword evidence="5 7" id="KW-0560">Oxidoreductase</keyword>
<keyword evidence="4 7" id="KW-0963">Cytoplasm</keyword>
<dbReference type="InterPro" id="IPR026578">
    <property type="entry name" value="L-carnitine_dehydrogenase"/>
</dbReference>
<evidence type="ECO:0000256" key="1">
    <source>
        <dbReference type="ARBA" id="ARBA00004496"/>
    </source>
</evidence>
<dbReference type="InterPro" id="IPR006108">
    <property type="entry name" value="3HC_DH_C"/>
</dbReference>
<dbReference type="RefSeq" id="WP_188675853.1">
    <property type="nucleotide sequence ID" value="NZ_BMKA01000003.1"/>
</dbReference>
<dbReference type="GO" id="GO:0009437">
    <property type="term" value="P:carnitine metabolic process"/>
    <property type="evidence" value="ECO:0007669"/>
    <property type="project" value="UniProtKB-UniRule"/>
</dbReference>
<evidence type="ECO:0000256" key="6">
    <source>
        <dbReference type="ARBA" id="ARBA00023027"/>
    </source>
</evidence>
<dbReference type="InterPro" id="IPR006176">
    <property type="entry name" value="3-OHacyl-CoA_DH_NAD-bd"/>
</dbReference>
<dbReference type="NCBIfam" id="NF005716">
    <property type="entry name" value="PRK07531.1"/>
    <property type="match status" value="1"/>
</dbReference>
<feature type="domain" description="3-hydroxyacyl-CoA dehydrogenase C-terminal" evidence="8">
    <location>
        <begin position="183"/>
        <end position="251"/>
    </location>
</feature>
<comment type="function">
    <text evidence="7">Catalyzes the NAD(+)-dependent oxidation of L-carnitine to 3-dehydrocarnitine.</text>
</comment>
<dbReference type="Pfam" id="PF00725">
    <property type="entry name" value="3HCDH"/>
    <property type="match status" value="1"/>
</dbReference>
<evidence type="ECO:0000256" key="5">
    <source>
        <dbReference type="ARBA" id="ARBA00023002"/>
    </source>
</evidence>
<comment type="similarity">
    <text evidence="7">Belongs to the 3-hydroxyacyl-CoA dehydrogenase family. L-carnitine dehydrogenase subfamily.</text>
</comment>
<evidence type="ECO:0000256" key="3">
    <source>
        <dbReference type="ARBA" id="ARBA00011738"/>
    </source>
</evidence>
<evidence type="ECO:0000313" key="10">
    <source>
        <dbReference type="EMBL" id="GGA23381.1"/>
    </source>
</evidence>
<dbReference type="InterPro" id="IPR036291">
    <property type="entry name" value="NAD(P)-bd_dom_sf"/>
</dbReference>
<comment type="catalytic activity">
    <reaction evidence="7">
        <text>carnitine + NAD(+) = 3-dehydrocarnitine + NADH + H(+)</text>
        <dbReference type="Rhea" id="RHEA:19265"/>
        <dbReference type="ChEBI" id="CHEBI:15378"/>
        <dbReference type="ChEBI" id="CHEBI:17126"/>
        <dbReference type="ChEBI" id="CHEBI:57540"/>
        <dbReference type="ChEBI" id="CHEBI:57885"/>
        <dbReference type="ChEBI" id="CHEBI:57945"/>
        <dbReference type="EC" id="1.1.1.108"/>
    </reaction>
</comment>
<dbReference type="Gene3D" id="3.40.50.720">
    <property type="entry name" value="NAD(P)-binding Rossmann-like Domain"/>
    <property type="match status" value="1"/>
</dbReference>
<dbReference type="AlphaFoldDB" id="A0A916QZD5"/>
<dbReference type="GO" id="GO:0005737">
    <property type="term" value="C:cytoplasm"/>
    <property type="evidence" value="ECO:0007669"/>
    <property type="project" value="UniProtKB-SubCell"/>
</dbReference>
<evidence type="ECO:0000259" key="8">
    <source>
        <dbReference type="Pfam" id="PF00725"/>
    </source>
</evidence>
<dbReference type="Gene3D" id="3.10.129.10">
    <property type="entry name" value="Hotdog Thioesterase"/>
    <property type="match status" value="1"/>
</dbReference>
<dbReference type="GO" id="GO:0006631">
    <property type="term" value="P:fatty acid metabolic process"/>
    <property type="evidence" value="ECO:0007669"/>
    <property type="project" value="InterPro"/>
</dbReference>
<sequence length="485" mass="52822">MTKVAAIIGGGVIGGAWAARFLLNGWDVRVFDPDPEAERKIGEVLGNARRALPSLSDHTMPAEGAISFHDTIAEAVAGASYIQESVPERMDIKHQTFTAINAACDKDAIIGSSTSSFTPTELSSEQQDKSRIMVCHPFNPVYLLPLVEVVGGSTAAPEAVEACMEILTSIGMKPLKIEKEILGHIADRLLESVWREGLWLVNDGVCTTEVLDDAIRYGFGLRWAQMGLFETYRIAGGEAGMLHFIGQFGPTMDWPLTHLMDTPELDDTLVKKIADQSDAQSGMYSIRELERIRDTNLVSMMRALKAQNWGAGSVLANYDAETKAALGEPDLSGLVRTVSRTVPLDWLDYNGHMNEARYLQAFGDATDRMMEIVGCDAEYIASGGSYFTAETHIRHIDEVSAGAEITVDTQVVLGAGKKMHLFHFMRASDGRLLATGEHMLIHVSLETRKAAPPAPHIEEKLVAIAKAHEALSVPEGMGRFVGQGR</sequence>
<protein>
    <recommendedName>
        <fullName evidence="7">L-carnitine dehydrogenase</fullName>
        <shortName evidence="7">CDH</shortName>
        <shortName evidence="7">L-CDH</shortName>
        <ecNumber evidence="7">1.1.1.108</ecNumber>
    </recommendedName>
</protein>
<dbReference type="PANTHER" id="PTHR48075:SF5">
    <property type="entry name" value="3-HYDROXYBUTYRYL-COA DEHYDROGENASE"/>
    <property type="match status" value="1"/>
</dbReference>
<evidence type="ECO:0000256" key="7">
    <source>
        <dbReference type="HAMAP-Rule" id="MF_02129"/>
    </source>
</evidence>
<dbReference type="Pfam" id="PF02737">
    <property type="entry name" value="3HCDH_N"/>
    <property type="match status" value="1"/>
</dbReference>
<evidence type="ECO:0000313" key="11">
    <source>
        <dbReference type="Proteomes" id="UP000628017"/>
    </source>
</evidence>
<dbReference type="Pfam" id="PF13279">
    <property type="entry name" value="4HBT_2"/>
    <property type="match status" value="1"/>
</dbReference>
<dbReference type="GO" id="GO:0047728">
    <property type="term" value="F:carnitine 3-dehydrogenase activity"/>
    <property type="evidence" value="ECO:0007669"/>
    <property type="project" value="UniProtKB-UniRule"/>
</dbReference>
<dbReference type="InterPro" id="IPR029069">
    <property type="entry name" value="HotDog_dom_sf"/>
</dbReference>
<comment type="subunit">
    <text evidence="3 7">Homodimer.</text>
</comment>
<keyword evidence="11" id="KW-1185">Reference proteome</keyword>
<dbReference type="SUPFAM" id="SSF51735">
    <property type="entry name" value="NAD(P)-binding Rossmann-fold domains"/>
    <property type="match status" value="1"/>
</dbReference>
<dbReference type="EC" id="1.1.1.108" evidence="7"/>
<evidence type="ECO:0000256" key="2">
    <source>
        <dbReference type="ARBA" id="ARBA00004855"/>
    </source>
</evidence>
<accession>A0A916QZD5</accession>
<organism evidence="10 11">
    <name type="scientific">Neptunicoccus cionae</name>
    <dbReference type="NCBI Taxonomy" id="2035344"/>
    <lineage>
        <taxon>Bacteria</taxon>
        <taxon>Pseudomonadati</taxon>
        <taxon>Pseudomonadota</taxon>
        <taxon>Alphaproteobacteria</taxon>
        <taxon>Rhodobacterales</taxon>
        <taxon>Paracoccaceae</taxon>
        <taxon>Neptunicoccus</taxon>
    </lineage>
</organism>
<comment type="subcellular location">
    <subcellularLocation>
        <location evidence="1 7">Cytoplasm</location>
    </subcellularLocation>
</comment>
<proteinExistence type="inferred from homology"/>
<dbReference type="Gene3D" id="1.10.1040.10">
    <property type="entry name" value="N-(1-d-carboxylethyl)-l-norvaline Dehydrogenase, domain 2"/>
    <property type="match status" value="1"/>
</dbReference>
<dbReference type="Proteomes" id="UP000628017">
    <property type="component" value="Unassembled WGS sequence"/>
</dbReference>
<evidence type="ECO:0000259" key="9">
    <source>
        <dbReference type="Pfam" id="PF02737"/>
    </source>
</evidence>
<dbReference type="InterPro" id="IPR008927">
    <property type="entry name" value="6-PGluconate_DH-like_C_sf"/>
</dbReference>
<name>A0A916QZD5_9RHOB</name>